<dbReference type="InterPro" id="IPR036412">
    <property type="entry name" value="HAD-like_sf"/>
</dbReference>
<name>A0ABY6D9Z4_9RHOB</name>
<keyword evidence="8 14" id="KW-0378">Hydrolase</keyword>
<evidence type="ECO:0000256" key="11">
    <source>
        <dbReference type="ARBA" id="ARBA00031693"/>
    </source>
</evidence>
<keyword evidence="10" id="KW-0718">Serine biosynthesis</keyword>
<comment type="catalytic activity">
    <reaction evidence="12">
        <text>O-phospho-L-serine + H2O = L-serine + phosphate</text>
        <dbReference type="Rhea" id="RHEA:21208"/>
        <dbReference type="ChEBI" id="CHEBI:15377"/>
        <dbReference type="ChEBI" id="CHEBI:33384"/>
        <dbReference type="ChEBI" id="CHEBI:43474"/>
        <dbReference type="ChEBI" id="CHEBI:57524"/>
        <dbReference type="EC" id="3.1.3.3"/>
    </reaction>
</comment>
<evidence type="ECO:0000256" key="1">
    <source>
        <dbReference type="ARBA" id="ARBA00001946"/>
    </source>
</evidence>
<evidence type="ECO:0000256" key="13">
    <source>
        <dbReference type="ARBA" id="ARBA00048523"/>
    </source>
</evidence>
<comment type="cofactor">
    <cofactor evidence="1">
        <name>Mg(2+)</name>
        <dbReference type="ChEBI" id="CHEBI:18420"/>
    </cofactor>
</comment>
<keyword evidence="7" id="KW-0479">Metal-binding</keyword>
<keyword evidence="15" id="KW-1185">Reference proteome</keyword>
<comment type="similarity">
    <text evidence="3">Belongs to the HAD-like hydrolase superfamily. SerB family.</text>
</comment>
<gene>
    <name evidence="14" type="primary">serB</name>
    <name evidence="14" type="ORF">N7U68_15000</name>
</gene>
<organism evidence="14 15">
    <name type="scientific">Roseovarius pelagicus</name>
    <dbReference type="NCBI Taxonomy" id="2980108"/>
    <lineage>
        <taxon>Bacteria</taxon>
        <taxon>Pseudomonadati</taxon>
        <taxon>Pseudomonadota</taxon>
        <taxon>Alphaproteobacteria</taxon>
        <taxon>Rhodobacterales</taxon>
        <taxon>Roseobacteraceae</taxon>
        <taxon>Roseovarius</taxon>
    </lineage>
</organism>
<evidence type="ECO:0000256" key="9">
    <source>
        <dbReference type="ARBA" id="ARBA00022842"/>
    </source>
</evidence>
<evidence type="ECO:0000256" key="4">
    <source>
        <dbReference type="ARBA" id="ARBA00012640"/>
    </source>
</evidence>
<dbReference type="InterPro" id="IPR050582">
    <property type="entry name" value="HAD-like_SerB"/>
</dbReference>
<sequence length="296" mass="31938">MIAHLVVIGNDSRGGTGKANFVLALRACPLVRVMSQDEIERDAWRIQCDDPQNTLNRSLIQQLANASGVDVYVSDAMPVRRKLLVADMEATIILNEMIDVLAAERGIGAEIAEITAQTMAGELDFEQSLVERTKRFAGTPEGLLKELCQQIRFAPGARALIQTMRASGALTVLATGGYDVFADVVAAHCGFDKVFANHPVIHDGIMTGELRRPIGTAHTKREILLKCCAETGIAPKMACCVGDGANDLLMLQACGLPFSYRGKPVVRGFVDLDIRHGDLTAVLYAQGFRGSEILDG</sequence>
<dbReference type="InterPro" id="IPR023214">
    <property type="entry name" value="HAD_sf"/>
</dbReference>
<dbReference type="PANTHER" id="PTHR43344">
    <property type="entry name" value="PHOSPHOSERINE PHOSPHATASE"/>
    <property type="match status" value="1"/>
</dbReference>
<dbReference type="NCBIfam" id="TIGR00338">
    <property type="entry name" value="serB"/>
    <property type="match status" value="1"/>
</dbReference>
<evidence type="ECO:0000256" key="2">
    <source>
        <dbReference type="ARBA" id="ARBA00005135"/>
    </source>
</evidence>
<evidence type="ECO:0000313" key="15">
    <source>
        <dbReference type="Proteomes" id="UP001064087"/>
    </source>
</evidence>
<evidence type="ECO:0000256" key="7">
    <source>
        <dbReference type="ARBA" id="ARBA00022723"/>
    </source>
</evidence>
<dbReference type="EC" id="3.1.3.3" evidence="4"/>
<evidence type="ECO:0000313" key="14">
    <source>
        <dbReference type="EMBL" id="UXX82395.1"/>
    </source>
</evidence>
<keyword evidence="6" id="KW-0028">Amino-acid biosynthesis</keyword>
<dbReference type="RefSeq" id="WP_263047336.1">
    <property type="nucleotide sequence ID" value="NZ_CP106738.1"/>
</dbReference>
<evidence type="ECO:0000256" key="6">
    <source>
        <dbReference type="ARBA" id="ARBA00022605"/>
    </source>
</evidence>
<protein>
    <recommendedName>
        <fullName evidence="5">Phosphoserine phosphatase</fullName>
        <ecNumber evidence="4">3.1.3.3</ecNumber>
    </recommendedName>
    <alternativeName>
        <fullName evidence="11">O-phosphoserine phosphohydrolase</fullName>
    </alternativeName>
</protein>
<dbReference type="Pfam" id="PF12710">
    <property type="entry name" value="HAD"/>
    <property type="match status" value="1"/>
</dbReference>
<evidence type="ECO:0000256" key="5">
    <source>
        <dbReference type="ARBA" id="ARBA00015196"/>
    </source>
</evidence>
<comment type="catalytic activity">
    <reaction evidence="13">
        <text>O-phospho-D-serine + H2O = D-serine + phosphate</text>
        <dbReference type="Rhea" id="RHEA:24873"/>
        <dbReference type="ChEBI" id="CHEBI:15377"/>
        <dbReference type="ChEBI" id="CHEBI:35247"/>
        <dbReference type="ChEBI" id="CHEBI:43474"/>
        <dbReference type="ChEBI" id="CHEBI:58680"/>
        <dbReference type="EC" id="3.1.3.3"/>
    </reaction>
</comment>
<keyword evidence="9" id="KW-0460">Magnesium</keyword>
<evidence type="ECO:0000256" key="3">
    <source>
        <dbReference type="ARBA" id="ARBA00009184"/>
    </source>
</evidence>
<dbReference type="Gene3D" id="3.40.50.1000">
    <property type="entry name" value="HAD superfamily/HAD-like"/>
    <property type="match status" value="1"/>
</dbReference>
<proteinExistence type="inferred from homology"/>
<reference evidence="14" key="1">
    <citation type="submission" date="2022-10" db="EMBL/GenBank/DDBJ databases">
        <title>Roseovarius pelagicus sp. nov., isolated from Arctic seawater.</title>
        <authorList>
            <person name="Hong Y.W."/>
            <person name="Hwang C.Y."/>
        </authorList>
    </citation>
    <scope>NUCLEOTIDE SEQUENCE</scope>
    <source>
        <strain evidence="14">HL-MP18</strain>
    </source>
</reference>
<dbReference type="Proteomes" id="UP001064087">
    <property type="component" value="Chromosome"/>
</dbReference>
<dbReference type="PANTHER" id="PTHR43344:SF2">
    <property type="entry name" value="PHOSPHOSERINE PHOSPHATASE"/>
    <property type="match status" value="1"/>
</dbReference>
<evidence type="ECO:0000256" key="12">
    <source>
        <dbReference type="ARBA" id="ARBA00048138"/>
    </source>
</evidence>
<dbReference type="NCBIfam" id="TIGR01488">
    <property type="entry name" value="HAD-SF-IB"/>
    <property type="match status" value="1"/>
</dbReference>
<evidence type="ECO:0000256" key="8">
    <source>
        <dbReference type="ARBA" id="ARBA00022801"/>
    </source>
</evidence>
<comment type="pathway">
    <text evidence="2">Amino-acid biosynthesis; L-serine biosynthesis; L-serine from 3-phospho-D-glycerate: step 3/3.</text>
</comment>
<dbReference type="InterPro" id="IPR004469">
    <property type="entry name" value="PSP"/>
</dbReference>
<dbReference type="SUPFAM" id="SSF56784">
    <property type="entry name" value="HAD-like"/>
    <property type="match status" value="1"/>
</dbReference>
<accession>A0ABY6D9Z4</accession>
<dbReference type="GO" id="GO:0016787">
    <property type="term" value="F:hydrolase activity"/>
    <property type="evidence" value="ECO:0007669"/>
    <property type="project" value="UniProtKB-KW"/>
</dbReference>
<evidence type="ECO:0000256" key="10">
    <source>
        <dbReference type="ARBA" id="ARBA00023299"/>
    </source>
</evidence>
<dbReference type="EMBL" id="CP106738">
    <property type="protein sequence ID" value="UXX82395.1"/>
    <property type="molecule type" value="Genomic_DNA"/>
</dbReference>